<evidence type="ECO:0000256" key="3">
    <source>
        <dbReference type="ARBA" id="ARBA00023163"/>
    </source>
</evidence>
<evidence type="ECO:0000259" key="5">
    <source>
        <dbReference type="PROSITE" id="PS50977"/>
    </source>
</evidence>
<feature type="DNA-binding region" description="H-T-H motif" evidence="4">
    <location>
        <begin position="47"/>
        <end position="66"/>
    </location>
</feature>
<dbReference type="GO" id="GO:0003700">
    <property type="term" value="F:DNA-binding transcription factor activity"/>
    <property type="evidence" value="ECO:0007669"/>
    <property type="project" value="TreeGrafter"/>
</dbReference>
<dbReference type="GO" id="GO:0000976">
    <property type="term" value="F:transcription cis-regulatory region binding"/>
    <property type="evidence" value="ECO:0007669"/>
    <property type="project" value="TreeGrafter"/>
</dbReference>
<dbReference type="Pfam" id="PF00440">
    <property type="entry name" value="TetR_N"/>
    <property type="match status" value="1"/>
</dbReference>
<dbReference type="PROSITE" id="PS50977">
    <property type="entry name" value="HTH_TETR_2"/>
    <property type="match status" value="1"/>
</dbReference>
<dbReference type="EMBL" id="LGTW01000018">
    <property type="protein sequence ID" value="KWX21661.1"/>
    <property type="molecule type" value="Genomic_DNA"/>
</dbReference>
<sequence length="219" mass="23343">MDVNLNGEPSPVYFPQEDSMRIDAARNRSTVLDAAEQVFAEQGLDASLNEIARRAGIGNATLYRHFPTRGALVDELFERQMEQYVATAERAAAADDSGTAFRECVTATCELQAANRALADLLVSTRPVSPAVDALRLRQHAAIVDVVERAVAAGEVREDLRPADVAVLLIANAGLIRRTVDDAPGASARLVALWLDGTAGSGTAPPAPAEAEISRALRR</sequence>
<dbReference type="SUPFAM" id="SSF46689">
    <property type="entry name" value="Homeodomain-like"/>
    <property type="match status" value="1"/>
</dbReference>
<dbReference type="InterPro" id="IPR049445">
    <property type="entry name" value="TetR_SbtR-like_C"/>
</dbReference>
<keyword evidence="7" id="KW-1185">Reference proteome</keyword>
<reference evidence="6 7" key="1">
    <citation type="submission" date="2015-07" db="EMBL/GenBank/DDBJ databases">
        <title>A draft genome sequence of Mycobacterium wolinskyi.</title>
        <authorList>
            <person name="de Man T.J."/>
            <person name="Perry K.A."/>
            <person name="Coulliette A.D."/>
            <person name="Jensen B."/>
            <person name="Toney N.C."/>
            <person name="Limbago B.M."/>
            <person name="Noble-Wang J."/>
        </authorList>
    </citation>
    <scope>NUCLEOTIDE SEQUENCE [LARGE SCALE GENOMIC DNA]</scope>
    <source>
        <strain evidence="6 7">CDC_01</strain>
    </source>
</reference>
<organism evidence="6 7">
    <name type="scientific">Mycolicibacterium wolinskyi</name>
    <dbReference type="NCBI Taxonomy" id="59750"/>
    <lineage>
        <taxon>Bacteria</taxon>
        <taxon>Bacillati</taxon>
        <taxon>Actinomycetota</taxon>
        <taxon>Actinomycetes</taxon>
        <taxon>Mycobacteriales</taxon>
        <taxon>Mycobacteriaceae</taxon>
        <taxon>Mycolicibacterium</taxon>
    </lineage>
</organism>
<dbReference type="PRINTS" id="PR00455">
    <property type="entry name" value="HTHTETR"/>
</dbReference>
<evidence type="ECO:0000256" key="1">
    <source>
        <dbReference type="ARBA" id="ARBA00023015"/>
    </source>
</evidence>
<protein>
    <recommendedName>
        <fullName evidence="5">HTH tetR-type domain-containing protein</fullName>
    </recommendedName>
</protein>
<proteinExistence type="predicted"/>
<gene>
    <name evidence="6" type="ORF">AFM11_24395</name>
</gene>
<dbReference type="STRING" id="59750.AWC31_23730"/>
<dbReference type="PANTHER" id="PTHR30055">
    <property type="entry name" value="HTH-TYPE TRANSCRIPTIONAL REGULATOR RUTR"/>
    <property type="match status" value="1"/>
</dbReference>
<dbReference type="PATRIC" id="fig|59750.3.peg.2239"/>
<dbReference type="Pfam" id="PF21597">
    <property type="entry name" value="TetR_C_43"/>
    <property type="match status" value="1"/>
</dbReference>
<accession>A0A132PH66</accession>
<evidence type="ECO:0000313" key="7">
    <source>
        <dbReference type="Proteomes" id="UP000070612"/>
    </source>
</evidence>
<name>A0A132PH66_9MYCO</name>
<dbReference type="InterPro" id="IPR050109">
    <property type="entry name" value="HTH-type_TetR-like_transc_reg"/>
</dbReference>
<dbReference type="InterPro" id="IPR036271">
    <property type="entry name" value="Tet_transcr_reg_TetR-rel_C_sf"/>
</dbReference>
<dbReference type="AlphaFoldDB" id="A0A132PH66"/>
<evidence type="ECO:0000313" key="6">
    <source>
        <dbReference type="EMBL" id="KWX21661.1"/>
    </source>
</evidence>
<dbReference type="InterPro" id="IPR001647">
    <property type="entry name" value="HTH_TetR"/>
</dbReference>
<evidence type="ECO:0000256" key="2">
    <source>
        <dbReference type="ARBA" id="ARBA00023125"/>
    </source>
</evidence>
<dbReference type="PANTHER" id="PTHR30055:SF234">
    <property type="entry name" value="HTH-TYPE TRANSCRIPTIONAL REGULATOR BETI"/>
    <property type="match status" value="1"/>
</dbReference>
<keyword evidence="1" id="KW-0805">Transcription regulation</keyword>
<dbReference type="Proteomes" id="UP000070612">
    <property type="component" value="Unassembled WGS sequence"/>
</dbReference>
<keyword evidence="2 4" id="KW-0238">DNA-binding</keyword>
<keyword evidence="3" id="KW-0804">Transcription</keyword>
<dbReference type="InterPro" id="IPR009057">
    <property type="entry name" value="Homeodomain-like_sf"/>
</dbReference>
<dbReference type="SUPFAM" id="SSF48498">
    <property type="entry name" value="Tetracyclin repressor-like, C-terminal domain"/>
    <property type="match status" value="1"/>
</dbReference>
<dbReference type="Gene3D" id="1.10.357.10">
    <property type="entry name" value="Tetracycline Repressor, domain 2"/>
    <property type="match status" value="1"/>
</dbReference>
<feature type="domain" description="HTH tetR-type" evidence="5">
    <location>
        <begin position="25"/>
        <end position="84"/>
    </location>
</feature>
<comment type="caution">
    <text evidence="6">The sequence shown here is derived from an EMBL/GenBank/DDBJ whole genome shotgun (WGS) entry which is preliminary data.</text>
</comment>
<evidence type="ECO:0000256" key="4">
    <source>
        <dbReference type="PROSITE-ProRule" id="PRU00335"/>
    </source>
</evidence>